<evidence type="ECO:0000313" key="2">
    <source>
        <dbReference type="EMBL" id="SDL67984.1"/>
    </source>
</evidence>
<protein>
    <recommendedName>
        <fullName evidence="1">DUF2281 domain-containing protein</fullName>
    </recommendedName>
</protein>
<sequence>MEHGRPYGGKNMNTEQIASKISQLPESLQSEVLDFIGFLEVKYQVAPRKADDQSVLDLKGGLESSKTFKGNNMKIQERLRDEWS</sequence>
<dbReference type="STRING" id="119000.SAMN05661010_02254"/>
<gene>
    <name evidence="2" type="ORF">SAMN05661010_02254</name>
</gene>
<reference evidence="2 3" key="1">
    <citation type="submission" date="2016-10" db="EMBL/GenBank/DDBJ databases">
        <authorList>
            <person name="de Groot N.N."/>
        </authorList>
    </citation>
    <scope>NUCLEOTIDE SEQUENCE [LARGE SCALE GENOMIC DNA]</scope>
    <source>
        <strain evidence="2 3">DSM 14789</strain>
    </source>
</reference>
<evidence type="ECO:0000313" key="3">
    <source>
        <dbReference type="Proteomes" id="UP000198654"/>
    </source>
</evidence>
<evidence type="ECO:0000259" key="1">
    <source>
        <dbReference type="Pfam" id="PF10047"/>
    </source>
</evidence>
<dbReference type="EMBL" id="FNGI01000006">
    <property type="protein sequence ID" value="SDL67984.1"/>
    <property type="molecule type" value="Genomic_DNA"/>
</dbReference>
<accession>A0A1G9M1F4</accession>
<proteinExistence type="predicted"/>
<dbReference type="AlphaFoldDB" id="A0A1G9M1F4"/>
<name>A0A1G9M1F4_9GAMM</name>
<dbReference type="InterPro" id="IPR018739">
    <property type="entry name" value="DUF2281"/>
</dbReference>
<dbReference type="Pfam" id="PF10047">
    <property type="entry name" value="DUF2281"/>
    <property type="match status" value="1"/>
</dbReference>
<feature type="domain" description="DUF2281" evidence="1">
    <location>
        <begin position="17"/>
        <end position="68"/>
    </location>
</feature>
<dbReference type="Proteomes" id="UP000198654">
    <property type="component" value="Unassembled WGS sequence"/>
</dbReference>
<organism evidence="2 3">
    <name type="scientific">Modicisalibacter muralis</name>
    <dbReference type="NCBI Taxonomy" id="119000"/>
    <lineage>
        <taxon>Bacteria</taxon>
        <taxon>Pseudomonadati</taxon>
        <taxon>Pseudomonadota</taxon>
        <taxon>Gammaproteobacteria</taxon>
        <taxon>Oceanospirillales</taxon>
        <taxon>Halomonadaceae</taxon>
        <taxon>Modicisalibacter</taxon>
    </lineage>
</organism>
<keyword evidence="3" id="KW-1185">Reference proteome</keyword>